<feature type="compositionally biased region" description="Basic and acidic residues" evidence="1">
    <location>
        <begin position="109"/>
        <end position="126"/>
    </location>
</feature>
<dbReference type="EMBL" id="AL021961">
    <property type="protein sequence ID" value="CAA17565.1"/>
    <property type="molecule type" value="Genomic_DNA"/>
</dbReference>
<sequence length="324" mass="36861">MLHFGKILEFRNDNFVRCLNLLGIVRSMSTLKLDISRFQRRDVSKEIGDKCFHSFRILIDRLFHWLRMDYILSQRKFQLSVTEKKDASTKLYQIIRASNKSGRSIKNNRRTETTKPAGELRGEKNPAKKGNSNSSSVDHCFTSASRAFTQKKLADLKSLFFSLASKSQSNDQYVSYPVFQEYFGLSGSLGERIFDMVTQHRKDDKMTFEDLVIAKATYEKGTDDEIAEFIYQTLDVNGNGVLRRSDLESFLVVILKSVFSTESSDAESSDYKEMVDALLDAATFSKSDDGSEKGMSFEDFRSWCPLVPTIRKFLGSLLIPPGPG</sequence>
<evidence type="ECO:0000259" key="2">
    <source>
        <dbReference type="PROSITE" id="PS50222"/>
    </source>
</evidence>
<evidence type="ECO:0000313" key="4">
    <source>
        <dbReference type="EMBL" id="CAB80124.1"/>
    </source>
</evidence>
<evidence type="ECO:0000256" key="1">
    <source>
        <dbReference type="SAM" id="MobiDB-lite"/>
    </source>
</evidence>
<reference evidence="3" key="1">
    <citation type="submission" date="1998-02" db="EMBL/GenBank/DDBJ databases">
        <authorList>
            <person name="Bevan M."/>
            <person name="Weichselgartner M."/>
            <person name="Fartmann B."/>
            <person name="Granderath K."/>
            <person name="Dauner D."/>
            <person name="Herzl A."/>
            <person name="Neumann S."/>
            <person name="Jesse T."/>
            <person name="Heijnen L."/>
            <person name="Vos P."/>
            <person name="Mewes H.W."/>
            <person name="Lemcke K."/>
            <person name="Mayer K.F.X."/>
        </authorList>
    </citation>
    <scope>NUCLEOTIDE SEQUENCE</scope>
</reference>
<dbReference type="InterPro" id="IPR011992">
    <property type="entry name" value="EF-hand-dom_pair"/>
</dbReference>
<proteinExistence type="predicted"/>
<reference evidence="3" key="4">
    <citation type="submission" date="2000-03" db="EMBL/GenBank/DDBJ databases">
        <authorList>
            <person name="EU Arabidopsis sequencing project"/>
        </authorList>
    </citation>
    <scope>NUCLEOTIDE SEQUENCE</scope>
</reference>
<evidence type="ECO:0000313" key="3">
    <source>
        <dbReference type="EMBL" id="CAA17565.1"/>
    </source>
</evidence>
<dbReference type="TAIR" id="AT4G34070"/>
<dbReference type="GO" id="GO:0005509">
    <property type="term" value="F:calcium ion binding"/>
    <property type="evidence" value="ECO:0007669"/>
    <property type="project" value="InterPro"/>
</dbReference>
<dbReference type="EMBL" id="AL161584">
    <property type="protein sequence ID" value="CAB80124.1"/>
    <property type="molecule type" value="Genomic_DNA"/>
</dbReference>
<accession>O49497</accession>
<feature type="region of interest" description="Disordered" evidence="1">
    <location>
        <begin position="103"/>
        <end position="136"/>
    </location>
</feature>
<feature type="domain" description="EF-hand" evidence="2">
    <location>
        <begin position="222"/>
        <end position="257"/>
    </location>
</feature>
<dbReference type="PROSITE" id="PS50222">
    <property type="entry name" value="EF_HAND_2"/>
    <property type="match status" value="1"/>
</dbReference>
<reference evidence="4" key="3">
    <citation type="submission" date="2000-03" db="EMBL/GenBank/DDBJ databases">
        <authorList>
            <person name="Weichselgartner M."/>
            <person name="Fartmann B."/>
            <person name="Granderath K."/>
            <person name="Dauner D."/>
            <person name="Herzl A."/>
            <person name="Neumann S."/>
            <person name="Mewes H.W."/>
            <person name="Lemcke K."/>
            <person name="Mayer K.F.X."/>
        </authorList>
    </citation>
    <scope>NUCLEOTIDE SEQUENCE</scope>
</reference>
<dbReference type="ExpressionAtlas" id="O49497">
    <property type="expression patterns" value="baseline and differential"/>
</dbReference>
<dbReference type="SUPFAM" id="SSF47473">
    <property type="entry name" value="EF-hand"/>
    <property type="match status" value="1"/>
</dbReference>
<name>O49497_ARATH</name>
<reference key="2">
    <citation type="journal article" date="1999" name="Nature">
        <title>Sequence and analysis of chromosome 4 of the plant Arabidopsis thaliana.</title>
        <authorList>
            <consortium name="EU"/>
            <consortium name="CSHL and WU Arabidopsis Sequencing Project"/>
            <person name="Mayer K."/>
            <person name="Schuller C."/>
            <person name="Wambutt R."/>
            <person name="Murphy G."/>
            <person name="Volckaert G."/>
            <person name="Pohl T."/>
            <person name="Dusterhoft A."/>
            <person name="Stiekema W."/>
            <person name="Entian K.D."/>
            <person name="Terryn N."/>
            <person name="Harris B."/>
            <person name="Ansorge W."/>
            <person name="Brandt P."/>
            <person name="Grivell L."/>
            <person name="Rieger M."/>
            <person name="Weichselgartner M."/>
            <person name="de Simone V."/>
            <person name="Obermaier B."/>
            <person name="Mache R."/>
            <person name="Muller M."/>
            <person name="Kreis M."/>
            <person name="Delseny M."/>
            <person name="Puigdomenech P."/>
            <person name="Watson M."/>
            <person name="Schmidtheini T."/>
            <person name="Reichert B."/>
            <person name="Portatelle D."/>
            <person name="Perez-Alonso M."/>
            <person name="Boutry M."/>
            <person name="Bancroft I."/>
            <person name="Vos P."/>
            <person name="Hoheisel J."/>
            <person name="Zimmermann W."/>
            <person name="Wedler H."/>
            <person name="Ridley P."/>
            <person name="Langham S.A."/>
            <person name="McCullagh B."/>
            <person name="Bilham L."/>
            <person name="Robben J."/>
            <person name="Van der Schueren J."/>
            <person name="Grymonprez B."/>
            <person name="Chuang Y.J."/>
            <person name="Vandenbussche F."/>
            <person name="Braeken M."/>
            <person name="Weltjens I."/>
            <person name="Voet M."/>
            <person name="Bastiaens I."/>
            <person name="Aert R."/>
            <person name="Defoor E."/>
            <person name="Weitzenegger T."/>
            <person name="Bothe G."/>
            <person name="Ramsperger U."/>
            <person name="Hilbert H."/>
            <person name="Braun M."/>
            <person name="Holzer E."/>
            <person name="Brandt A."/>
            <person name="Peters S."/>
            <person name="van Staveren M."/>
            <person name="Dirske W."/>
            <person name="Mooijman P."/>
            <person name="Klein Lankhorst R."/>
            <person name="Rose M."/>
            <person name="Hauf J."/>
            <person name="Kotter P."/>
            <person name="Berneiser S."/>
            <person name="Hempel S."/>
            <person name="Feldpausch M."/>
            <person name="Lamberth S."/>
            <person name="Van den Daele H."/>
            <person name="De Keyser A."/>
            <person name="Buysshaert C."/>
            <person name="Gielen J."/>
            <person name="Villarroel R."/>
            <person name="De Clercq R."/>
            <person name="Van Montagu M."/>
            <person name="Rogers J."/>
            <person name="Cronin A."/>
            <person name="Quail M."/>
            <person name="Bray-Allen S."/>
            <person name="Clark L."/>
            <person name="Doggett J."/>
            <person name="Hall S."/>
            <person name="Kay M."/>
            <person name="Lennard N."/>
            <person name="McLay K."/>
            <person name="Mayes R."/>
            <person name="Pettett A."/>
            <person name="Rajandream M.A."/>
            <person name="Lyne M."/>
            <person name="Benes V."/>
            <person name="Rechmann S."/>
            <person name="Borkova D."/>
            <person name="Blocker H."/>
            <person name="Scharfe M."/>
            <person name="Grimm M."/>
            <person name="Lohnert T.H."/>
            <person name="Dose S."/>
            <person name="de Haan M."/>
            <person name="Maarse A."/>
            <person name="Schafer M."/>
            <person name="Muller-Auer S."/>
            <person name="Gabel C."/>
            <person name="Fuchs M."/>
            <person name="Fartmann B."/>
            <person name="Granderath K."/>
            <person name="Dauner D."/>
            <person name="Herzl A."/>
            <person name="Neumann S."/>
            <person name="Argiriou A."/>
            <person name="Vitale D."/>
            <person name="Liguori R."/>
            <person name="Piravandi E."/>
            <person name="Massenet O."/>
            <person name="Quigley F."/>
            <person name="Clabauld G."/>
            <person name="Mundlein A."/>
            <person name="Felber R."/>
            <person name="Schnabl S."/>
            <person name="Hiller R."/>
            <person name="Schmidt W."/>
            <person name="Lecharny A."/>
            <person name="Aubourg S."/>
            <person name="Chefdor F."/>
            <person name="Cooke R."/>
            <person name="Berger C."/>
            <person name="Montfort A."/>
            <person name="Casacuberta E."/>
            <person name="Gibbons T."/>
            <person name="Weber N."/>
            <person name="Vandenbol M."/>
            <person name="Bargues M."/>
            <person name="Terol J."/>
            <person name="Torres A."/>
            <person name="Perez-Perez A."/>
            <person name="Purnelle B."/>
            <person name="Bent E."/>
            <person name="Johnson S."/>
            <person name="Tacon D."/>
            <person name="Jesse T."/>
            <person name="Heijnen L."/>
            <person name="Schwarz S."/>
            <person name="Scholler P."/>
            <person name="Heber S."/>
            <person name="Francs P."/>
            <person name="Bielke C."/>
            <person name="Frishman D."/>
            <person name="Haase D."/>
            <person name="Lemcke K."/>
            <person name="Mewes H.W."/>
            <person name="Stocker S."/>
            <person name="Zaccaria P."/>
            <person name="Bevan M."/>
            <person name="Wilson R.K."/>
            <person name="de la Bastide M."/>
            <person name="Habermann K."/>
            <person name="Parnell L."/>
            <person name="Dedhia N."/>
            <person name="Gnoj L."/>
            <person name="Schutz K."/>
            <person name="Huang E."/>
            <person name="Spiegel L."/>
            <person name="Sehkon M."/>
            <person name="Murray J."/>
            <person name="Sheet P."/>
            <person name="Cordes M."/>
            <person name="Abu-Threideh J."/>
            <person name="Stoneking T."/>
            <person name="Kalicki J."/>
            <person name="Graves T."/>
            <person name="Harmon G."/>
            <person name="Edwards J."/>
            <person name="Latreille P."/>
            <person name="Courtney L."/>
            <person name="Cloud J."/>
            <person name="Abbott A."/>
            <person name="Scott K."/>
            <person name="Johnson D."/>
            <person name="Minx P."/>
            <person name="Bentley D."/>
            <person name="Fulton B."/>
            <person name="Miller N."/>
            <person name="Greco T."/>
            <person name="Kemp K."/>
            <person name="Kramer J."/>
            <person name="Fulton L."/>
            <person name="Mardis E."/>
            <person name="Dante M."/>
            <person name="Pepin K."/>
            <person name="Hillier L."/>
            <person name="Nelson J."/>
            <person name="Spieth J."/>
            <person name="Ryan E."/>
            <person name="Andrews S."/>
            <person name="Geisel C."/>
            <person name="Layman D."/>
            <person name="Du H."/>
            <person name="Ali J."/>
            <person name="Berghoff A."/>
            <person name="Jones K."/>
            <person name="Drone K."/>
            <person name="Cotton M."/>
            <person name="Joshu C."/>
            <person name="Antonoiu B."/>
            <person name="Zidanic M."/>
            <person name="Strong C."/>
            <person name="Sun H."/>
            <person name="Lamar B."/>
            <person name="Yordan C."/>
            <person name="Ma P."/>
            <person name="Zhong J."/>
            <person name="Preston R."/>
            <person name="Vil D."/>
            <person name="Shekher M."/>
            <person name="Matero A."/>
            <person name="Shah R."/>
            <person name="Swaby I.K."/>
            <person name="O'Shaughnessy A."/>
            <person name="Rodriguez M."/>
            <person name="Hoffmann J."/>
            <person name="Till S."/>
            <person name="Granat S."/>
            <person name="Shohdy N."/>
            <person name="Hasegawa A."/>
            <person name="Hameed A."/>
            <person name="Lodhi M."/>
            <person name="Johnson A."/>
            <person name="Chen E."/>
            <person name="Marra M."/>
            <person name="Martienssen R."/>
            <person name="McCombie W.R."/>
        </authorList>
    </citation>
    <scope>NUCLEOTIDE SEQUENCE [LARGE SCALE GENOMIC DNA]</scope>
    <source>
        <strain>cv. Columbia</strain>
    </source>
</reference>
<dbReference type="PIR" id="T05429">
    <property type="entry name" value="T05429"/>
</dbReference>
<dbReference type="AlphaFoldDB" id="O49497"/>
<dbReference type="InterPro" id="IPR002048">
    <property type="entry name" value="EF_hand_dom"/>
</dbReference>
<dbReference type="Gene3D" id="1.10.238.10">
    <property type="entry name" value="EF-hand"/>
    <property type="match status" value="1"/>
</dbReference>
<protein>
    <submittedName>
        <fullName evidence="3">Uncharacterized protein AT4g34070</fullName>
    </submittedName>
</protein>
<organism evidence="3">
    <name type="scientific">Arabidopsis thaliana</name>
    <name type="common">Mouse-ear cress</name>
    <dbReference type="NCBI Taxonomy" id="3702"/>
    <lineage>
        <taxon>Eukaryota</taxon>
        <taxon>Viridiplantae</taxon>
        <taxon>Streptophyta</taxon>
        <taxon>Embryophyta</taxon>
        <taxon>Tracheophyta</taxon>
        <taxon>Spermatophyta</taxon>
        <taxon>Magnoliopsida</taxon>
        <taxon>eudicotyledons</taxon>
        <taxon>Gunneridae</taxon>
        <taxon>Pentapetalae</taxon>
        <taxon>rosids</taxon>
        <taxon>malvids</taxon>
        <taxon>Brassicales</taxon>
        <taxon>Brassicaceae</taxon>
        <taxon>Camelineae</taxon>
        <taxon>Arabidopsis</taxon>
    </lineage>
</organism>
<gene>
    <name evidence="3" type="ordered locus">At4g34070</name>
</gene>